<sequence length="77" mass="8543">MTMVHVTTTPAKPFVNPEALSEMKKTAILEAEPGPTARKIRVLLGKVNRLLNHVTIPELETFSEAVRISLMDSKCLK</sequence>
<comment type="caution">
    <text evidence="1">The sequence shown here is derived from an EMBL/GenBank/DDBJ whole genome shotgun (WGS) entry which is preliminary data.</text>
</comment>
<evidence type="ECO:0000313" key="1">
    <source>
        <dbReference type="EMBL" id="KAK2112814.1"/>
    </source>
</evidence>
<evidence type="ECO:0000313" key="2">
    <source>
        <dbReference type="Proteomes" id="UP001266305"/>
    </source>
</evidence>
<reference evidence="1 2" key="1">
    <citation type="submission" date="2023-05" db="EMBL/GenBank/DDBJ databases">
        <title>B98-5 Cell Line De Novo Hybrid Assembly: An Optical Mapping Approach.</title>
        <authorList>
            <person name="Kananen K."/>
            <person name="Auerbach J.A."/>
            <person name="Kautto E."/>
            <person name="Blachly J.S."/>
        </authorList>
    </citation>
    <scope>NUCLEOTIDE SEQUENCE [LARGE SCALE GENOMIC DNA]</scope>
    <source>
        <strain evidence="1">B95-8</strain>
        <tissue evidence="1">Cell line</tissue>
    </source>
</reference>
<dbReference type="Proteomes" id="UP001266305">
    <property type="component" value="Unassembled WGS sequence"/>
</dbReference>
<dbReference type="EMBL" id="JASSZA010000005">
    <property type="protein sequence ID" value="KAK2112814.1"/>
    <property type="molecule type" value="Genomic_DNA"/>
</dbReference>
<organism evidence="1 2">
    <name type="scientific">Saguinus oedipus</name>
    <name type="common">Cotton-top tamarin</name>
    <name type="synonym">Oedipomidas oedipus</name>
    <dbReference type="NCBI Taxonomy" id="9490"/>
    <lineage>
        <taxon>Eukaryota</taxon>
        <taxon>Metazoa</taxon>
        <taxon>Chordata</taxon>
        <taxon>Craniata</taxon>
        <taxon>Vertebrata</taxon>
        <taxon>Euteleostomi</taxon>
        <taxon>Mammalia</taxon>
        <taxon>Eutheria</taxon>
        <taxon>Euarchontoglires</taxon>
        <taxon>Primates</taxon>
        <taxon>Haplorrhini</taxon>
        <taxon>Platyrrhini</taxon>
        <taxon>Cebidae</taxon>
        <taxon>Callitrichinae</taxon>
        <taxon>Saguinus</taxon>
    </lineage>
</organism>
<accession>A0ABQ9VTU6</accession>
<proteinExistence type="predicted"/>
<gene>
    <name evidence="1" type="primary">ERICH6B_1</name>
    <name evidence="1" type="ORF">P7K49_012561</name>
</gene>
<name>A0ABQ9VTU6_SAGOE</name>
<keyword evidence="2" id="KW-1185">Reference proteome</keyword>
<protein>
    <submittedName>
        <fullName evidence="1">Glutamate-rich protein 6B</fullName>
    </submittedName>
</protein>